<name>A0ACC0RJ90_POPTR</name>
<dbReference type="EMBL" id="CM009308">
    <property type="protein sequence ID" value="KAI9377012.1"/>
    <property type="molecule type" value="Genomic_DNA"/>
</dbReference>
<gene>
    <name evidence="1" type="ORF">POPTR_019G014316v4</name>
</gene>
<evidence type="ECO:0000313" key="2">
    <source>
        <dbReference type="Proteomes" id="UP000006729"/>
    </source>
</evidence>
<proteinExistence type="predicted"/>
<sequence>MTGMRAQEDRVSEGALESRLRTEPVDQALEQSNAVLGNMAGGAGRIHVGVQGMEQGPGENRIQSHLQAENGMENTGEGSFQHDAFENVLRTEQVQLLEPQGDSSQFCLDIGRCDDQTCAP</sequence>
<protein>
    <submittedName>
        <fullName evidence="1">Uncharacterized protein</fullName>
    </submittedName>
</protein>
<keyword evidence="2" id="KW-1185">Reference proteome</keyword>
<dbReference type="Proteomes" id="UP000006729">
    <property type="component" value="Chromosome 19"/>
</dbReference>
<organism evidence="1 2">
    <name type="scientific">Populus trichocarpa</name>
    <name type="common">Western balsam poplar</name>
    <name type="synonym">Populus balsamifera subsp. trichocarpa</name>
    <dbReference type="NCBI Taxonomy" id="3694"/>
    <lineage>
        <taxon>Eukaryota</taxon>
        <taxon>Viridiplantae</taxon>
        <taxon>Streptophyta</taxon>
        <taxon>Embryophyta</taxon>
        <taxon>Tracheophyta</taxon>
        <taxon>Spermatophyta</taxon>
        <taxon>Magnoliopsida</taxon>
        <taxon>eudicotyledons</taxon>
        <taxon>Gunneridae</taxon>
        <taxon>Pentapetalae</taxon>
        <taxon>rosids</taxon>
        <taxon>fabids</taxon>
        <taxon>Malpighiales</taxon>
        <taxon>Salicaceae</taxon>
        <taxon>Saliceae</taxon>
        <taxon>Populus</taxon>
    </lineage>
</organism>
<reference evidence="1 2" key="1">
    <citation type="journal article" date="2006" name="Science">
        <title>The genome of black cottonwood, Populus trichocarpa (Torr. &amp; Gray).</title>
        <authorList>
            <person name="Tuskan G.A."/>
            <person name="Difazio S."/>
            <person name="Jansson S."/>
            <person name="Bohlmann J."/>
            <person name="Grigoriev I."/>
            <person name="Hellsten U."/>
            <person name="Putnam N."/>
            <person name="Ralph S."/>
            <person name="Rombauts S."/>
            <person name="Salamov A."/>
            <person name="Schein J."/>
            <person name="Sterck L."/>
            <person name="Aerts A."/>
            <person name="Bhalerao R.R."/>
            <person name="Bhalerao R.P."/>
            <person name="Blaudez D."/>
            <person name="Boerjan W."/>
            <person name="Brun A."/>
            <person name="Brunner A."/>
            <person name="Busov V."/>
            <person name="Campbell M."/>
            <person name="Carlson J."/>
            <person name="Chalot M."/>
            <person name="Chapman J."/>
            <person name="Chen G.L."/>
            <person name="Cooper D."/>
            <person name="Coutinho P.M."/>
            <person name="Couturier J."/>
            <person name="Covert S."/>
            <person name="Cronk Q."/>
            <person name="Cunningham R."/>
            <person name="Davis J."/>
            <person name="Degroeve S."/>
            <person name="Dejardin A."/>
            <person name="Depamphilis C."/>
            <person name="Detter J."/>
            <person name="Dirks B."/>
            <person name="Dubchak I."/>
            <person name="Duplessis S."/>
            <person name="Ehlting J."/>
            <person name="Ellis B."/>
            <person name="Gendler K."/>
            <person name="Goodstein D."/>
            <person name="Gribskov M."/>
            <person name="Grimwood J."/>
            <person name="Groover A."/>
            <person name="Gunter L."/>
            <person name="Hamberger B."/>
            <person name="Heinze B."/>
            <person name="Helariutta Y."/>
            <person name="Henrissat B."/>
            <person name="Holligan D."/>
            <person name="Holt R."/>
            <person name="Huang W."/>
            <person name="Islam-Faridi N."/>
            <person name="Jones S."/>
            <person name="Jones-Rhoades M."/>
            <person name="Jorgensen R."/>
            <person name="Joshi C."/>
            <person name="Kangasjarvi J."/>
            <person name="Karlsson J."/>
            <person name="Kelleher C."/>
            <person name="Kirkpatrick R."/>
            <person name="Kirst M."/>
            <person name="Kohler A."/>
            <person name="Kalluri U."/>
            <person name="Larimer F."/>
            <person name="Leebens-Mack J."/>
            <person name="Leple J.C."/>
            <person name="Locascio P."/>
            <person name="Lou Y."/>
            <person name="Lucas S."/>
            <person name="Martin F."/>
            <person name="Montanini B."/>
            <person name="Napoli C."/>
            <person name="Nelson D.R."/>
            <person name="Nelson C."/>
            <person name="Nieminen K."/>
            <person name="Nilsson O."/>
            <person name="Pereda V."/>
            <person name="Peter G."/>
            <person name="Philippe R."/>
            <person name="Pilate G."/>
            <person name="Poliakov A."/>
            <person name="Razumovskaya J."/>
            <person name="Richardson P."/>
            <person name="Rinaldi C."/>
            <person name="Ritland K."/>
            <person name="Rouze P."/>
            <person name="Ryaboy D."/>
            <person name="Schmutz J."/>
            <person name="Schrader J."/>
            <person name="Segerman B."/>
            <person name="Shin H."/>
            <person name="Siddiqui A."/>
            <person name="Sterky F."/>
            <person name="Terry A."/>
            <person name="Tsai C.J."/>
            <person name="Uberbacher E."/>
            <person name="Unneberg P."/>
            <person name="Vahala J."/>
            <person name="Wall K."/>
            <person name="Wessler S."/>
            <person name="Yang G."/>
            <person name="Yin T."/>
            <person name="Douglas C."/>
            <person name="Marra M."/>
            <person name="Sandberg G."/>
            <person name="Van de Peer Y."/>
            <person name="Rokhsar D."/>
        </authorList>
    </citation>
    <scope>NUCLEOTIDE SEQUENCE [LARGE SCALE GENOMIC DNA]</scope>
    <source>
        <strain evidence="2">cv. Nisqually</strain>
    </source>
</reference>
<evidence type="ECO:0000313" key="1">
    <source>
        <dbReference type="EMBL" id="KAI9377012.1"/>
    </source>
</evidence>
<comment type="caution">
    <text evidence="1">The sequence shown here is derived from an EMBL/GenBank/DDBJ whole genome shotgun (WGS) entry which is preliminary data.</text>
</comment>
<accession>A0ACC0RJ90</accession>